<dbReference type="RefSeq" id="XP_031012778.1">
    <property type="nucleotide sequence ID" value="XM_031163200.1"/>
</dbReference>
<name>A0A366R2U6_9HYPO</name>
<dbReference type="Proteomes" id="UP000253153">
    <property type="component" value="Unassembled WGS sequence"/>
</dbReference>
<accession>A0A366R2U6</accession>
<comment type="caution">
    <text evidence="1">The sequence shown here is derived from an EMBL/GenBank/DDBJ whole genome shotgun (WGS) entry which is preliminary data.</text>
</comment>
<protein>
    <submittedName>
        <fullName evidence="1">Uncharacterized protein</fullName>
    </submittedName>
</protein>
<proteinExistence type="predicted"/>
<organism evidence="1 2">
    <name type="scientific">Fusarium coffeatum</name>
    <dbReference type="NCBI Taxonomy" id="231269"/>
    <lineage>
        <taxon>Eukaryota</taxon>
        <taxon>Fungi</taxon>
        <taxon>Dikarya</taxon>
        <taxon>Ascomycota</taxon>
        <taxon>Pezizomycotina</taxon>
        <taxon>Sordariomycetes</taxon>
        <taxon>Hypocreomycetidae</taxon>
        <taxon>Hypocreales</taxon>
        <taxon>Nectriaceae</taxon>
        <taxon>Fusarium</taxon>
        <taxon>Fusarium incarnatum-equiseti species complex</taxon>
    </lineage>
</organism>
<reference evidence="1 2" key="1">
    <citation type="submission" date="2018-06" db="EMBL/GenBank/DDBJ databases">
        <title>Fusarium incarnatum-equiseti species complex species 28.</title>
        <authorList>
            <person name="Gardiner D.M."/>
        </authorList>
    </citation>
    <scope>NUCLEOTIDE SEQUENCE [LARGE SCALE GENOMIC DNA]</scope>
    <source>
        <strain evidence="1 2">FIESC_28</strain>
    </source>
</reference>
<dbReference type="GeneID" id="41998496"/>
<keyword evidence="2" id="KW-1185">Reference proteome</keyword>
<evidence type="ECO:0000313" key="1">
    <source>
        <dbReference type="EMBL" id="RBR11449.1"/>
    </source>
</evidence>
<sequence length="85" mass="9332">MPSTNNTSSQKPGYPLGCNVMKQPEQKPGYPLGCIVINLTTKNAKPTNDNAMAKCSLSNDKLEEDGDDMARRGFNGLFTFAFTWL</sequence>
<dbReference type="EMBL" id="QKXC01000215">
    <property type="protein sequence ID" value="RBR11449.1"/>
    <property type="molecule type" value="Genomic_DNA"/>
</dbReference>
<dbReference type="OrthoDB" id="4969628at2759"/>
<gene>
    <name evidence="1" type="ORF">FIESC28_09063</name>
</gene>
<evidence type="ECO:0000313" key="2">
    <source>
        <dbReference type="Proteomes" id="UP000253153"/>
    </source>
</evidence>
<dbReference type="AlphaFoldDB" id="A0A366R2U6"/>